<evidence type="ECO:0000313" key="3">
    <source>
        <dbReference type="Proteomes" id="UP000562124"/>
    </source>
</evidence>
<dbReference type="AlphaFoldDB" id="A0A7Y0LXN3"/>
<dbReference type="InterPro" id="IPR048031">
    <property type="entry name" value="ScyD/ScyE-like"/>
</dbReference>
<keyword evidence="1" id="KW-0732">Signal</keyword>
<feature type="chain" id="PRO_5030620155" evidence="1">
    <location>
        <begin position="28"/>
        <end position="403"/>
    </location>
</feature>
<evidence type="ECO:0000256" key="1">
    <source>
        <dbReference type="SAM" id="SignalP"/>
    </source>
</evidence>
<gene>
    <name evidence="2" type="ORF">HIR71_00065</name>
</gene>
<sequence>MHRLRTALIGAVTTCLVLPLGVGSVAAAVDPDDVTVLADGLDNPRGLAFSRSGDLYVAQSGAGGDGPCFAGAEGPTCLGPTGAISKLQLGLDRHGHQHGDGSLVDVVTGLPSLGLAGTGDNAIGPSDVAFDSQGRLLATIGLGADPGIIATDPGASGGGLGGSDLARQLASVNWVDVEDGAVEKLADIAAFESAENPDQVFPDLGLIDTNPYAIAARGNKRVVADAGGNSLLQVDRDGSVDVLAVFESEAPVQNPFAPPGEMVRAQPVPNAVTPGPDGAFYVGQLTGFPFTTGTATVWRVKPGQAPTVYADGFTHIIDLAFTDDGDLLVLEIARTSLFDVLILGSGDWTGELIQVDRKTGQHTTLLTDPLFAPGGLAVRGDHAYIANRSIVAGEGEIIRVPLG</sequence>
<organism evidence="2 3">
    <name type="scientific">Cellulomonas fimi</name>
    <dbReference type="NCBI Taxonomy" id="1708"/>
    <lineage>
        <taxon>Bacteria</taxon>
        <taxon>Bacillati</taxon>
        <taxon>Actinomycetota</taxon>
        <taxon>Actinomycetes</taxon>
        <taxon>Micrococcales</taxon>
        <taxon>Cellulomonadaceae</taxon>
        <taxon>Cellulomonas</taxon>
    </lineage>
</organism>
<keyword evidence="3" id="KW-1185">Reference proteome</keyword>
<protein>
    <submittedName>
        <fullName evidence="2">ScyD/ScyE family protein</fullName>
    </submittedName>
</protein>
<dbReference type="EMBL" id="JABCJJ010000001">
    <property type="protein sequence ID" value="NMR18637.1"/>
    <property type="molecule type" value="Genomic_DNA"/>
</dbReference>
<comment type="caution">
    <text evidence="2">The sequence shown here is derived from an EMBL/GenBank/DDBJ whole genome shotgun (WGS) entry which is preliminary data.</text>
</comment>
<proteinExistence type="predicted"/>
<dbReference type="SUPFAM" id="SSF63829">
    <property type="entry name" value="Calcium-dependent phosphotriesterase"/>
    <property type="match status" value="1"/>
</dbReference>
<evidence type="ECO:0000313" key="2">
    <source>
        <dbReference type="EMBL" id="NMR18637.1"/>
    </source>
</evidence>
<dbReference type="NCBIfam" id="NF033206">
    <property type="entry name" value="ScyE_fam"/>
    <property type="match status" value="1"/>
</dbReference>
<dbReference type="RefSeq" id="WP_169322578.1">
    <property type="nucleotide sequence ID" value="NZ_JABCJJ010000001.1"/>
</dbReference>
<dbReference type="Proteomes" id="UP000562124">
    <property type="component" value="Unassembled WGS sequence"/>
</dbReference>
<reference evidence="2 3" key="1">
    <citation type="submission" date="2020-04" db="EMBL/GenBank/DDBJ databases">
        <title>Sequencing and Assembly of C. fimi.</title>
        <authorList>
            <person name="Ramsey A.R."/>
        </authorList>
    </citation>
    <scope>NUCLEOTIDE SEQUENCE [LARGE SCALE GENOMIC DNA]</scope>
    <source>
        <strain evidence="2 3">SB</strain>
    </source>
</reference>
<accession>A0A7Y0LXN3</accession>
<feature type="signal peptide" evidence="1">
    <location>
        <begin position="1"/>
        <end position="27"/>
    </location>
</feature>
<name>A0A7Y0LXN3_CELFI</name>